<keyword evidence="5" id="KW-1185">Reference proteome</keyword>
<gene>
    <name evidence="4" type="ORF">DEA37_0010996</name>
</gene>
<name>A0A5J4NMC6_9TREM</name>
<dbReference type="Proteomes" id="UP000324629">
    <property type="component" value="Unassembled WGS sequence"/>
</dbReference>
<feature type="region of interest" description="Disordered" evidence="3">
    <location>
        <begin position="1"/>
        <end position="40"/>
    </location>
</feature>
<dbReference type="Gene3D" id="2.30.30.140">
    <property type="match status" value="1"/>
</dbReference>
<feature type="repeat" description="MBT" evidence="2">
    <location>
        <begin position="116"/>
        <end position="249"/>
    </location>
</feature>
<dbReference type="GO" id="GO:0042393">
    <property type="term" value="F:histone binding"/>
    <property type="evidence" value="ECO:0007669"/>
    <property type="project" value="TreeGrafter"/>
</dbReference>
<evidence type="ECO:0000256" key="1">
    <source>
        <dbReference type="ARBA" id="ARBA00022737"/>
    </source>
</evidence>
<dbReference type="PANTHER" id="PTHR12247">
    <property type="entry name" value="POLYCOMB GROUP PROTEIN"/>
    <property type="match status" value="1"/>
</dbReference>
<proteinExistence type="predicted"/>
<evidence type="ECO:0000313" key="4">
    <source>
        <dbReference type="EMBL" id="KAA3676785.1"/>
    </source>
</evidence>
<dbReference type="EMBL" id="QNGE01001812">
    <property type="protein sequence ID" value="KAA3676785.1"/>
    <property type="molecule type" value="Genomic_DNA"/>
</dbReference>
<dbReference type="GO" id="GO:0045892">
    <property type="term" value="P:negative regulation of DNA-templated transcription"/>
    <property type="evidence" value="ECO:0007669"/>
    <property type="project" value="TreeGrafter"/>
</dbReference>
<dbReference type="PANTHER" id="PTHR12247:SF131">
    <property type="entry name" value="LD05287P"/>
    <property type="match status" value="1"/>
</dbReference>
<dbReference type="InterPro" id="IPR050548">
    <property type="entry name" value="PcG_chromatin_remod_factors"/>
</dbReference>
<dbReference type="GO" id="GO:0003682">
    <property type="term" value="F:chromatin binding"/>
    <property type="evidence" value="ECO:0007669"/>
    <property type="project" value="TreeGrafter"/>
</dbReference>
<protein>
    <submittedName>
        <fullName evidence="4">Uncharacterized protein</fullName>
    </submittedName>
</protein>
<evidence type="ECO:0000256" key="2">
    <source>
        <dbReference type="PROSITE-ProRule" id="PRU00459"/>
    </source>
</evidence>
<comment type="caution">
    <text evidence="4">The sequence shown here is derived from an EMBL/GenBank/DDBJ whole genome shotgun (WGS) entry which is preliminary data.</text>
</comment>
<evidence type="ECO:0000256" key="3">
    <source>
        <dbReference type="SAM" id="MobiDB-lite"/>
    </source>
</evidence>
<sequence length="290" mass="32315">MALNRPTLSVTDIPERNSPLASSRYRPLLANGEGNKKRVSDTQMDGGVAAAARLAAALGGGQSVGPPLLNGKHSTYGRPRKPRAATESDLANHIPIQPKERIPSAGASLVPRPVSFDWTSYLKEVGASAVPVSHFIHVPLEIQARTTYSEVTFLVPKPFCSLQNVCSSGRLGSQVMLPSSFKPDQCMEGIDPHHESLFCALKVTEVTGRRLRLRFIGYPEKYDFWTTVDSPFLFPVGWCARNKRRLQPPKGYADRDQNAFRWDTFLAKEKLTAVPRHLFRVPWDCVRQHR</sequence>
<dbReference type="InterPro" id="IPR004092">
    <property type="entry name" value="Mbt"/>
</dbReference>
<keyword evidence="1" id="KW-0677">Repeat</keyword>
<organism evidence="4 5">
    <name type="scientific">Paragonimus westermani</name>
    <dbReference type="NCBI Taxonomy" id="34504"/>
    <lineage>
        <taxon>Eukaryota</taxon>
        <taxon>Metazoa</taxon>
        <taxon>Spiralia</taxon>
        <taxon>Lophotrochozoa</taxon>
        <taxon>Platyhelminthes</taxon>
        <taxon>Trematoda</taxon>
        <taxon>Digenea</taxon>
        <taxon>Plagiorchiida</taxon>
        <taxon>Troglotremata</taxon>
        <taxon>Troglotrematidae</taxon>
        <taxon>Paragonimus</taxon>
    </lineage>
</organism>
<feature type="region of interest" description="Disordered" evidence="3">
    <location>
        <begin position="64"/>
        <end position="89"/>
    </location>
</feature>
<dbReference type="GO" id="GO:0005634">
    <property type="term" value="C:nucleus"/>
    <property type="evidence" value="ECO:0007669"/>
    <property type="project" value="InterPro"/>
</dbReference>
<dbReference type="SMART" id="SM00561">
    <property type="entry name" value="MBT"/>
    <property type="match status" value="1"/>
</dbReference>
<dbReference type="Pfam" id="PF02820">
    <property type="entry name" value="MBT"/>
    <property type="match status" value="1"/>
</dbReference>
<reference evidence="4 5" key="1">
    <citation type="journal article" date="2019" name="Gigascience">
        <title>Whole-genome sequence of the oriental lung fluke Paragonimus westermani.</title>
        <authorList>
            <person name="Oey H."/>
            <person name="Zakrzewski M."/>
            <person name="Narain K."/>
            <person name="Devi K.R."/>
            <person name="Agatsuma T."/>
            <person name="Nawaratna S."/>
            <person name="Gobert G.N."/>
            <person name="Jones M.K."/>
            <person name="Ragan M.A."/>
            <person name="McManus D.P."/>
            <person name="Krause L."/>
        </authorList>
    </citation>
    <scope>NUCLEOTIDE SEQUENCE [LARGE SCALE GENOMIC DNA]</scope>
    <source>
        <strain evidence="4 5">IND2009</strain>
    </source>
</reference>
<dbReference type="PROSITE" id="PS51079">
    <property type="entry name" value="MBT"/>
    <property type="match status" value="1"/>
</dbReference>
<evidence type="ECO:0000313" key="5">
    <source>
        <dbReference type="Proteomes" id="UP000324629"/>
    </source>
</evidence>
<accession>A0A5J4NMC6</accession>
<feature type="compositionally biased region" description="Polar residues" evidence="3">
    <location>
        <begin position="1"/>
        <end position="10"/>
    </location>
</feature>
<dbReference type="AlphaFoldDB" id="A0A5J4NMC6"/>
<dbReference type="SUPFAM" id="SSF63748">
    <property type="entry name" value="Tudor/PWWP/MBT"/>
    <property type="match status" value="1"/>
</dbReference>